<dbReference type="AlphaFoldDB" id="A0AB34J7W7"/>
<protein>
    <recommendedName>
        <fullName evidence="4">Phospholipase B-like</fullName>
    </recommendedName>
</protein>
<evidence type="ECO:0000313" key="2">
    <source>
        <dbReference type="EMBL" id="KAL1514820.1"/>
    </source>
</evidence>
<evidence type="ECO:0008006" key="4">
    <source>
        <dbReference type="Google" id="ProtNLM"/>
    </source>
</evidence>
<reference evidence="2 3" key="1">
    <citation type="journal article" date="2024" name="Science">
        <title>Giant polyketide synthase enzymes in the biosynthesis of giant marine polyether toxins.</title>
        <authorList>
            <person name="Fallon T.R."/>
            <person name="Shende V.V."/>
            <person name="Wierzbicki I.H."/>
            <person name="Pendleton A.L."/>
            <person name="Watervoot N.F."/>
            <person name="Auber R.P."/>
            <person name="Gonzalez D.J."/>
            <person name="Wisecaver J.H."/>
            <person name="Moore B.S."/>
        </authorList>
    </citation>
    <scope>NUCLEOTIDE SEQUENCE [LARGE SCALE GENOMIC DNA]</scope>
    <source>
        <strain evidence="2 3">12B1</strain>
    </source>
</reference>
<feature type="signal peptide" evidence="1">
    <location>
        <begin position="1"/>
        <end position="26"/>
    </location>
</feature>
<dbReference type="Proteomes" id="UP001515480">
    <property type="component" value="Unassembled WGS sequence"/>
</dbReference>
<organism evidence="2 3">
    <name type="scientific">Prymnesium parvum</name>
    <name type="common">Toxic golden alga</name>
    <dbReference type="NCBI Taxonomy" id="97485"/>
    <lineage>
        <taxon>Eukaryota</taxon>
        <taxon>Haptista</taxon>
        <taxon>Haptophyta</taxon>
        <taxon>Prymnesiophyceae</taxon>
        <taxon>Prymnesiales</taxon>
        <taxon>Prymnesiaceae</taxon>
        <taxon>Prymnesium</taxon>
    </lineage>
</organism>
<name>A0AB34J7W7_PRYPA</name>
<evidence type="ECO:0000256" key="1">
    <source>
        <dbReference type="SAM" id="SignalP"/>
    </source>
</evidence>
<evidence type="ECO:0000313" key="3">
    <source>
        <dbReference type="Proteomes" id="UP001515480"/>
    </source>
</evidence>
<keyword evidence="1" id="KW-0732">Signal</keyword>
<dbReference type="EMBL" id="JBGBPQ010000012">
    <property type="protein sequence ID" value="KAL1514820.1"/>
    <property type="molecule type" value="Genomic_DNA"/>
</dbReference>
<feature type="chain" id="PRO_5044186557" description="Phospholipase B-like" evidence="1">
    <location>
        <begin position="27"/>
        <end position="592"/>
    </location>
</feature>
<comment type="caution">
    <text evidence="2">The sequence shown here is derived from an EMBL/GenBank/DDBJ whole genome shotgun (WGS) entry which is preliminary data.</text>
</comment>
<accession>A0AB34J7W7</accession>
<sequence length="592" mass="66187">MIDTARPTRWLVLAALLGGAALLGLAQSPMSRHRASLFEEARPLSFVPPIVRDGALPFPNAPHFAHFINSEQLRGTGPIVSTPLLHNIEDEEGVEELPAFPGCGRMAEAVRKHGMNGAALRVNVMDAHDLGHVFFRVALERGLPLEPVVRAAVRLTRGGIGYKKRALDSPAASRLGYMHGTHVAFLGNLVAQERALIPRENWKSWTPDWQTYQSVYCDANNDTKLFHLDQCFHGIGHVFHYSQFPSMYPVPALHPEYCLDAPLLSEVRDISLALEAERLCLTHPSKLMSRACLWGIWHGVMEWTQQNMSAKGSMQHTYIPFSVNADGTNSGVASTDLLYPCSEPQLVSPQPCFDLIAAYLWFGDWRAVNASRAPGGFLSVCDLVPTLKQRAGCIYAMSAYFYPVYDHVVLARSEADLSTAPSRVWRSSLVAYDISLGWDGMGGNYWNQTQFSAPDGHLDVLFGTDFITREHTNKRYVPPTHTRTSLVSWCEHFVSEDAKAGASLAEADWLRWKACVMGSFSWSARFAFEIQHETDEMKQRKCPELLEVSWLNKTMARASYELCLLASAPSPLKMEGVPLHEIRHPLDEHIWF</sequence>
<proteinExistence type="predicted"/>
<keyword evidence="3" id="KW-1185">Reference proteome</keyword>
<gene>
    <name evidence="2" type="ORF">AB1Y20_003905</name>
</gene>